<dbReference type="PANTHER" id="PTHR11986:SF79">
    <property type="entry name" value="ACETYLORNITHINE AMINOTRANSFERASE, MITOCHONDRIAL"/>
    <property type="match status" value="1"/>
</dbReference>
<feature type="binding site" evidence="5">
    <location>
        <begin position="95"/>
        <end position="96"/>
    </location>
    <ligand>
        <name>pyridoxal 5'-phosphate</name>
        <dbReference type="ChEBI" id="CHEBI:597326"/>
    </ligand>
</feature>
<dbReference type="InterPro" id="IPR049704">
    <property type="entry name" value="Aminotrans_3_PPA_site"/>
</dbReference>
<keyword evidence="3 5" id="KW-0808">Transferase</keyword>
<dbReference type="Pfam" id="PF00202">
    <property type="entry name" value="Aminotran_3"/>
    <property type="match status" value="1"/>
</dbReference>
<feature type="modified residue" description="N6-(pyridoxal phosphate)lysine" evidence="5">
    <location>
        <position position="241"/>
    </location>
</feature>
<comment type="cofactor">
    <cofactor evidence="5">
        <name>pyridoxal 5'-phosphate</name>
        <dbReference type="ChEBI" id="CHEBI:597326"/>
    </cofactor>
    <text evidence="5">Binds 1 pyridoxal phosphate per subunit.</text>
</comment>
<dbReference type="InterPro" id="IPR015421">
    <property type="entry name" value="PyrdxlP-dep_Trfase_major"/>
</dbReference>
<evidence type="ECO:0000256" key="1">
    <source>
        <dbReference type="ARBA" id="ARBA00022576"/>
    </source>
</evidence>
<keyword evidence="5" id="KW-0963">Cytoplasm</keyword>
<dbReference type="PANTHER" id="PTHR11986">
    <property type="entry name" value="AMINOTRANSFERASE CLASS III"/>
    <property type="match status" value="1"/>
</dbReference>
<dbReference type="Gene3D" id="3.90.1150.10">
    <property type="entry name" value="Aspartate Aminotransferase, domain 1"/>
    <property type="match status" value="1"/>
</dbReference>
<comment type="caution">
    <text evidence="6">The sequence shown here is derived from an EMBL/GenBank/DDBJ whole genome shotgun (WGS) entry which is preliminary data.</text>
</comment>
<keyword evidence="7" id="KW-1185">Reference proteome</keyword>
<dbReference type="SUPFAM" id="SSF53383">
    <property type="entry name" value="PLP-dependent transferases"/>
    <property type="match status" value="1"/>
</dbReference>
<keyword evidence="4 5" id="KW-0663">Pyridoxal phosphate</keyword>
<organism evidence="6 7">
    <name type="scientific">Tumebacillus lacus</name>
    <dbReference type="NCBI Taxonomy" id="2995335"/>
    <lineage>
        <taxon>Bacteria</taxon>
        <taxon>Bacillati</taxon>
        <taxon>Bacillota</taxon>
        <taxon>Bacilli</taxon>
        <taxon>Bacillales</taxon>
        <taxon>Alicyclobacillaceae</taxon>
        <taxon>Tumebacillus</taxon>
    </lineage>
</organism>
<keyword evidence="1 5" id="KW-0032">Aminotransferase</keyword>
<dbReference type="PIRSF" id="PIRSF000521">
    <property type="entry name" value="Transaminase_4ab_Lys_Orn"/>
    <property type="match status" value="1"/>
</dbReference>
<dbReference type="EMBL" id="JAPMLT010000015">
    <property type="protein sequence ID" value="MCX7572026.1"/>
    <property type="molecule type" value="Genomic_DNA"/>
</dbReference>
<dbReference type="InterPro" id="IPR015422">
    <property type="entry name" value="PyrdxlP-dep_Trfase_small"/>
</dbReference>
<dbReference type="NCBIfam" id="NF002325">
    <property type="entry name" value="PRK01278.1"/>
    <property type="match status" value="1"/>
</dbReference>
<proteinExistence type="inferred from homology"/>
<dbReference type="HAMAP" id="MF_01107">
    <property type="entry name" value="ArgD_aminotrans_3"/>
    <property type="match status" value="1"/>
</dbReference>
<keyword evidence="5" id="KW-0055">Arginine biosynthesis</keyword>
<dbReference type="CDD" id="cd00610">
    <property type="entry name" value="OAT_like"/>
    <property type="match status" value="1"/>
</dbReference>
<comment type="pathway">
    <text evidence="5">Amino-acid biosynthesis; L-arginine biosynthesis; N(2)-acetyl-L-ornithine from L-glutamate: step 4/4.</text>
</comment>
<reference evidence="6 7" key="1">
    <citation type="submission" date="2022-11" db="EMBL/GenBank/DDBJ databases">
        <title>Study of microbial diversity in lake waters.</title>
        <authorList>
            <person name="Zhang J."/>
        </authorList>
    </citation>
    <scope>NUCLEOTIDE SEQUENCE [LARGE SCALE GENOMIC DNA]</scope>
    <source>
        <strain evidence="6 7">DT12</strain>
    </source>
</reference>
<protein>
    <recommendedName>
        <fullName evidence="5">Acetylornithine aminotransferase</fullName>
        <shortName evidence="5">ACOAT</shortName>
        <ecNumber evidence="5">2.6.1.11</ecNumber>
    </recommendedName>
</protein>
<dbReference type="GO" id="GO:0008483">
    <property type="term" value="F:transaminase activity"/>
    <property type="evidence" value="ECO:0007669"/>
    <property type="project" value="UniProtKB-KW"/>
</dbReference>
<evidence type="ECO:0000313" key="7">
    <source>
        <dbReference type="Proteomes" id="UP001208017"/>
    </source>
</evidence>
<feature type="binding site" evidence="5">
    <location>
        <position position="128"/>
    </location>
    <ligand>
        <name>pyridoxal 5'-phosphate</name>
        <dbReference type="ChEBI" id="CHEBI:597326"/>
    </ligand>
</feature>
<dbReference type="Gene3D" id="3.40.640.10">
    <property type="entry name" value="Type I PLP-dependent aspartate aminotransferase-like (Major domain)"/>
    <property type="match status" value="1"/>
</dbReference>
<feature type="binding site" evidence="5">
    <location>
        <position position="131"/>
    </location>
    <ligand>
        <name>N(2)-acetyl-L-ornithine</name>
        <dbReference type="ChEBI" id="CHEBI:57805"/>
    </ligand>
</feature>
<dbReference type="InterPro" id="IPR005814">
    <property type="entry name" value="Aminotrans_3"/>
</dbReference>
<accession>A0ABT3X548</accession>
<dbReference type="NCBIfam" id="TIGR00707">
    <property type="entry name" value="argD"/>
    <property type="match status" value="1"/>
</dbReference>
<evidence type="ECO:0000256" key="3">
    <source>
        <dbReference type="ARBA" id="ARBA00022679"/>
    </source>
</evidence>
<evidence type="ECO:0000256" key="4">
    <source>
        <dbReference type="ARBA" id="ARBA00022898"/>
    </source>
</evidence>
<comment type="similarity">
    <text evidence="5">Belongs to the class-III pyridoxal-phosphate-dependent aminotransferase family. ArgD subfamily.</text>
</comment>
<dbReference type="RefSeq" id="WP_267153277.1">
    <property type="nucleotide sequence ID" value="NZ_JAPMLT010000015.1"/>
</dbReference>
<comment type="miscellaneous">
    <text evidence="5">May also have succinyldiaminopimelate aminotransferase activity, thus carrying out the corresponding step in lysine biosynthesis.</text>
</comment>
<dbReference type="EC" id="2.6.1.11" evidence="5"/>
<name>A0ABT3X548_9BACL</name>
<comment type="subunit">
    <text evidence="5">Homodimer.</text>
</comment>
<dbReference type="InterPro" id="IPR015424">
    <property type="entry name" value="PyrdxlP-dep_Trfase"/>
</dbReference>
<keyword evidence="2 5" id="KW-0028">Amino-acid biosynthesis</keyword>
<evidence type="ECO:0000256" key="2">
    <source>
        <dbReference type="ARBA" id="ARBA00022605"/>
    </source>
</evidence>
<sequence length="384" mass="41182">MTHLMQTYGRFPVAFVKGEGIHLYDADGRAYLDFTSGIAVTSLGHAHPNVTRAIAEQAATLLHTSNLYEIPLQEQVAGKLTALSGLDRAFFCNSGAEANEAAIKLARKYSTETYGSHKYEILTLHESFHGRTMATLTATPRPKFQEGYAPLMPGFRYVEKDLDAIKAALSDQTCAILVETVQGEGGVLPLGREFLQGLRALCDEKGILLLIDEVQTGIGRTGTLFAFEQAGILPDIVSLAKALGNGVPVGAILAKEHVAAAFTPGTHGSTFGGNPLAMAAANAVLDTIAEEGLLEHVQQMAAYLESRLDELVAAHDFILSQRGHGLIRGLLFDRPAGPLVSKCLEYGLLVLTAGEKTLRFLPPLTVTEADIDLMMQLLQEALAD</sequence>
<dbReference type="InterPro" id="IPR004636">
    <property type="entry name" value="AcOrn/SuccOrn_fam"/>
</dbReference>
<evidence type="ECO:0000256" key="5">
    <source>
        <dbReference type="HAMAP-Rule" id="MF_01107"/>
    </source>
</evidence>
<comment type="catalytic activity">
    <reaction evidence="5">
        <text>N(2)-acetyl-L-ornithine + 2-oxoglutarate = N-acetyl-L-glutamate 5-semialdehyde + L-glutamate</text>
        <dbReference type="Rhea" id="RHEA:18049"/>
        <dbReference type="ChEBI" id="CHEBI:16810"/>
        <dbReference type="ChEBI" id="CHEBI:29123"/>
        <dbReference type="ChEBI" id="CHEBI:29985"/>
        <dbReference type="ChEBI" id="CHEBI:57805"/>
        <dbReference type="EC" id="2.6.1.11"/>
    </reaction>
</comment>
<evidence type="ECO:0000313" key="6">
    <source>
        <dbReference type="EMBL" id="MCX7572026.1"/>
    </source>
</evidence>
<comment type="subcellular location">
    <subcellularLocation>
        <location evidence="5">Cytoplasm</location>
    </subcellularLocation>
</comment>
<dbReference type="PROSITE" id="PS00600">
    <property type="entry name" value="AA_TRANSFER_CLASS_3"/>
    <property type="match status" value="1"/>
</dbReference>
<feature type="binding site" evidence="5">
    <location>
        <position position="270"/>
    </location>
    <ligand>
        <name>pyridoxal 5'-phosphate</name>
        <dbReference type="ChEBI" id="CHEBI:597326"/>
    </ligand>
</feature>
<dbReference type="Proteomes" id="UP001208017">
    <property type="component" value="Unassembled WGS sequence"/>
</dbReference>
<gene>
    <name evidence="5" type="primary">argD</name>
    <name evidence="6" type="ORF">OS242_18990</name>
</gene>
<feature type="binding site" evidence="5">
    <location>
        <begin position="212"/>
        <end position="215"/>
    </location>
    <ligand>
        <name>pyridoxal 5'-phosphate</name>
        <dbReference type="ChEBI" id="CHEBI:597326"/>
    </ligand>
</feature>
<feature type="binding site" evidence="5">
    <location>
        <position position="269"/>
    </location>
    <ligand>
        <name>N(2)-acetyl-L-ornithine</name>
        <dbReference type="ChEBI" id="CHEBI:57805"/>
    </ligand>
</feature>
<dbReference type="InterPro" id="IPR050103">
    <property type="entry name" value="Class-III_PLP-dep_AT"/>
</dbReference>